<keyword evidence="4" id="KW-1185">Reference proteome</keyword>
<evidence type="ECO:0008006" key="5">
    <source>
        <dbReference type="Google" id="ProtNLM"/>
    </source>
</evidence>
<evidence type="ECO:0000313" key="3">
    <source>
        <dbReference type="Proteomes" id="UP001501425"/>
    </source>
</evidence>
<evidence type="ECO:0000313" key="4">
    <source>
        <dbReference type="Proteomes" id="UP001567571"/>
    </source>
</evidence>
<sequence>MTALRKHLSSLTDPDADAAAQTRDTLLSEVDIPTGWDVSETDVEIAQDGTQDWFLVAFEHQSDPDTRASVFLLEGSHMLQLYIESADTDEWTDPTQTPEEITAILRHHA</sequence>
<dbReference type="EMBL" id="JBEDNW010000009">
    <property type="protein sequence ID" value="MEZ3168557.1"/>
    <property type="molecule type" value="Genomic_DNA"/>
</dbReference>
<gene>
    <name evidence="2" type="ORF">ABNG02_14645</name>
    <name evidence="1" type="ORF">GCM10008994_12420</name>
</gene>
<dbReference type="Proteomes" id="UP001567571">
    <property type="component" value="Unassembled WGS sequence"/>
</dbReference>
<protein>
    <recommendedName>
        <fullName evidence="5">Lipoprotein</fullName>
    </recommendedName>
</protein>
<organism evidence="1 3">
    <name type="scientific">Halorubrum ejinorense</name>
    <dbReference type="NCBI Taxonomy" id="425309"/>
    <lineage>
        <taxon>Archaea</taxon>
        <taxon>Methanobacteriati</taxon>
        <taxon>Methanobacteriota</taxon>
        <taxon>Stenosarchaea group</taxon>
        <taxon>Halobacteria</taxon>
        <taxon>Halobacteriales</taxon>
        <taxon>Haloferacaceae</taxon>
        <taxon>Halorubrum</taxon>
    </lineage>
</organism>
<comment type="caution">
    <text evidence="1">The sequence shown here is derived from an EMBL/GenBank/DDBJ whole genome shotgun (WGS) entry which is preliminary data.</text>
</comment>
<reference evidence="1" key="1">
    <citation type="journal article" date="2014" name="Int. J. Syst. Evol. Microbiol.">
        <title>Complete genome sequence of Corynebacterium casei LMG S-19264T (=DSM 44701T), isolated from a smear-ripened cheese.</title>
        <authorList>
            <consortium name="US DOE Joint Genome Institute (JGI-PGF)"/>
            <person name="Walter F."/>
            <person name="Albersmeier A."/>
            <person name="Kalinowski J."/>
            <person name="Ruckert C."/>
        </authorList>
    </citation>
    <scope>NUCLEOTIDE SEQUENCE</scope>
    <source>
        <strain evidence="1">JCM 14265</strain>
    </source>
</reference>
<dbReference type="EMBL" id="BAAADQ010000004">
    <property type="protein sequence ID" value="GAA0538761.1"/>
    <property type="molecule type" value="Genomic_DNA"/>
</dbReference>
<evidence type="ECO:0000313" key="2">
    <source>
        <dbReference type="EMBL" id="MEZ3168557.1"/>
    </source>
</evidence>
<name>A0AAV3SQA4_9EURY</name>
<accession>A0AAV3SQA4</accession>
<dbReference type="AlphaFoldDB" id="A0AAV3SQA4"/>
<reference evidence="2 4" key="3">
    <citation type="submission" date="2024-06" db="EMBL/GenBank/DDBJ databases">
        <title>Halorubrum miltondacostae sp. nov., a potential PHA producer isolated from an inland solar saltern in Rio Maior, Portugal.</title>
        <authorList>
            <person name="Albuquerque L."/>
            <person name="Viver T."/>
            <person name="Barroso C."/>
            <person name="Claudino R."/>
            <person name="Galvan M."/>
            <person name="Simoes G."/>
            <person name="Lobo Da Cunha A."/>
            <person name="Egas C."/>
        </authorList>
    </citation>
    <scope>NUCLEOTIDE SEQUENCE [LARGE SCALE GENOMIC DNA]</scope>
    <source>
        <strain evidence="2 4">DSM 18646</strain>
    </source>
</reference>
<reference evidence="1" key="2">
    <citation type="submission" date="2023-12" db="EMBL/GenBank/DDBJ databases">
        <authorList>
            <person name="Sun Q."/>
            <person name="Inoue M."/>
        </authorList>
    </citation>
    <scope>NUCLEOTIDE SEQUENCE</scope>
    <source>
        <strain evidence="1">JCM 14265</strain>
    </source>
</reference>
<evidence type="ECO:0000313" key="1">
    <source>
        <dbReference type="EMBL" id="GAA0538761.1"/>
    </source>
</evidence>
<proteinExistence type="predicted"/>
<dbReference type="Proteomes" id="UP001501425">
    <property type="component" value="Unassembled WGS sequence"/>
</dbReference>
<dbReference type="RefSeq" id="WP_343777539.1">
    <property type="nucleotide sequence ID" value="NZ_BAAADQ010000004.1"/>
</dbReference>